<comment type="caution">
    <text evidence="1">The sequence shown here is derived from an EMBL/GenBank/DDBJ whole genome shotgun (WGS) entry which is preliminary data.</text>
</comment>
<reference evidence="1" key="1">
    <citation type="journal article" date="2021" name="Open Biol.">
        <title>Shared evolutionary footprints suggest mitochondrial oxidative damage underlies multiple complex I losses in fungi.</title>
        <authorList>
            <person name="Schikora-Tamarit M.A."/>
            <person name="Marcet-Houben M."/>
            <person name="Nosek J."/>
            <person name="Gabaldon T."/>
        </authorList>
    </citation>
    <scope>NUCLEOTIDE SEQUENCE</scope>
    <source>
        <strain evidence="1">CBS2887</strain>
    </source>
</reference>
<name>A0A9P8Q1V6_WICPI</name>
<keyword evidence="2" id="KW-1185">Reference proteome</keyword>
<proteinExistence type="predicted"/>
<evidence type="ECO:0000313" key="2">
    <source>
        <dbReference type="Proteomes" id="UP000774326"/>
    </source>
</evidence>
<organism evidence="1 2">
    <name type="scientific">Wickerhamomyces pijperi</name>
    <name type="common">Yeast</name>
    <name type="synonym">Pichia pijperi</name>
    <dbReference type="NCBI Taxonomy" id="599730"/>
    <lineage>
        <taxon>Eukaryota</taxon>
        <taxon>Fungi</taxon>
        <taxon>Dikarya</taxon>
        <taxon>Ascomycota</taxon>
        <taxon>Saccharomycotina</taxon>
        <taxon>Saccharomycetes</taxon>
        <taxon>Phaffomycetales</taxon>
        <taxon>Wickerhamomycetaceae</taxon>
        <taxon>Wickerhamomyces</taxon>
    </lineage>
</organism>
<accession>A0A9P8Q1V6</accession>
<evidence type="ECO:0000313" key="1">
    <source>
        <dbReference type="EMBL" id="KAH3681627.1"/>
    </source>
</evidence>
<dbReference type="Proteomes" id="UP000774326">
    <property type="component" value="Unassembled WGS sequence"/>
</dbReference>
<reference evidence="1" key="2">
    <citation type="submission" date="2021-01" db="EMBL/GenBank/DDBJ databases">
        <authorList>
            <person name="Schikora-Tamarit M.A."/>
        </authorList>
    </citation>
    <scope>NUCLEOTIDE SEQUENCE</scope>
    <source>
        <strain evidence="1">CBS2887</strain>
    </source>
</reference>
<dbReference type="OrthoDB" id="10635028at2759"/>
<protein>
    <submittedName>
        <fullName evidence="1">Uncharacterized protein</fullName>
    </submittedName>
</protein>
<dbReference type="AlphaFoldDB" id="A0A9P8Q1V6"/>
<gene>
    <name evidence="1" type="ORF">WICPIJ_007417</name>
</gene>
<dbReference type="EMBL" id="JAEUBG010004350">
    <property type="protein sequence ID" value="KAH3681627.1"/>
    <property type="molecule type" value="Genomic_DNA"/>
</dbReference>
<sequence length="263" mass="28491">MDGMPTRHEHHRFDRGEHVLATDRTVGLDGALNASVVVLQLDGQTGIAAFTVEEVLTQAQPQPTDPTVVAMVNVFSLVVIVENTRGAVIRGELQIALGAELVGLLWREAFHTENIPSLISLEFMLRDLFVVTDRTAGTPFGSTAALTTRGSAFLSSSCCCSPSAPSSASESELSTLLSMVWLISLSSKVLIVWNLSSALLKENPSFKSSIRVESCSLLDWMRSWYVLENVAESCLFQEKLGSFKAAKFPISCNPPKSPVSESD</sequence>